<feature type="coiled-coil region" evidence="1">
    <location>
        <begin position="16"/>
        <end position="58"/>
    </location>
</feature>
<evidence type="ECO:0000313" key="2">
    <source>
        <dbReference type="EMBL" id="CAF5154525.1"/>
    </source>
</evidence>
<reference evidence="2" key="1">
    <citation type="submission" date="2021-02" db="EMBL/GenBank/DDBJ databases">
        <authorList>
            <person name="Nowell W R."/>
        </authorList>
    </citation>
    <scope>NUCLEOTIDE SEQUENCE</scope>
</reference>
<dbReference type="AlphaFoldDB" id="A0A8S3G940"/>
<organism evidence="2 3">
    <name type="scientific">Rotaria magnacalcarata</name>
    <dbReference type="NCBI Taxonomy" id="392030"/>
    <lineage>
        <taxon>Eukaryota</taxon>
        <taxon>Metazoa</taxon>
        <taxon>Spiralia</taxon>
        <taxon>Gnathifera</taxon>
        <taxon>Rotifera</taxon>
        <taxon>Eurotatoria</taxon>
        <taxon>Bdelloidea</taxon>
        <taxon>Philodinida</taxon>
        <taxon>Philodinidae</taxon>
        <taxon>Rotaria</taxon>
    </lineage>
</organism>
<dbReference type="Proteomes" id="UP000676336">
    <property type="component" value="Unassembled WGS sequence"/>
</dbReference>
<accession>A0A8S3G940</accession>
<protein>
    <submittedName>
        <fullName evidence="2">Uncharacterized protein</fullName>
    </submittedName>
</protein>
<proteinExistence type="predicted"/>
<sequence length="124" mass="14860">MNPQNIANHLILKALVNHYEQYIRKLETNCENTNNEYEKRIEKVISKAHEQVKSMEDEYEARFANQQAIINDQQKTIQSFKDEENRAKTVFEKQCKILNEQSLREKNEIKAVRRNIQSDFLFQN</sequence>
<name>A0A8S3G940_9BILA</name>
<comment type="caution">
    <text evidence="2">The sequence shown here is derived from an EMBL/GenBank/DDBJ whole genome shotgun (WGS) entry which is preliminary data.</text>
</comment>
<gene>
    <name evidence="2" type="ORF">SMN809_LOCUS64116</name>
</gene>
<dbReference type="EMBL" id="CAJOBI010286001">
    <property type="protein sequence ID" value="CAF5154525.1"/>
    <property type="molecule type" value="Genomic_DNA"/>
</dbReference>
<evidence type="ECO:0000313" key="3">
    <source>
        <dbReference type="Proteomes" id="UP000676336"/>
    </source>
</evidence>
<keyword evidence="1" id="KW-0175">Coiled coil</keyword>
<evidence type="ECO:0000256" key="1">
    <source>
        <dbReference type="SAM" id="Coils"/>
    </source>
</evidence>